<dbReference type="EMBL" id="CP017675">
    <property type="protein sequence ID" value="APB34099.1"/>
    <property type="molecule type" value="Genomic_DNA"/>
</dbReference>
<comment type="function">
    <text evidence="7">Ligates lysine onto the cytidine present at position 34 of the AUA codon-specific tRNA(Ile) that contains the anticodon CAU, in an ATP-dependent manner. Cytidine is converted to lysidine, thus changing the amino acid specificity of the tRNA from methionine to isoleucine.</text>
</comment>
<dbReference type="InterPro" id="IPR014729">
    <property type="entry name" value="Rossmann-like_a/b/a_fold"/>
</dbReference>
<dbReference type="InterPro" id="IPR011063">
    <property type="entry name" value="TilS/TtcA_N"/>
</dbReference>
<dbReference type="Gene3D" id="1.20.59.20">
    <property type="match status" value="1"/>
</dbReference>
<dbReference type="CDD" id="cd01992">
    <property type="entry name" value="TilS_N"/>
    <property type="match status" value="1"/>
</dbReference>
<comment type="domain">
    <text evidence="7">The N-terminal region contains the highly conserved SGGXDS motif, predicted to be a P-loop motif involved in ATP binding.</text>
</comment>
<dbReference type="InterPro" id="IPR012094">
    <property type="entry name" value="tRNA_Ile_lys_synt"/>
</dbReference>
<dbReference type="GO" id="GO:0006400">
    <property type="term" value="P:tRNA modification"/>
    <property type="evidence" value="ECO:0007669"/>
    <property type="project" value="UniProtKB-UniRule"/>
</dbReference>
<dbReference type="KEGG" id="glt:GlitD10_1773"/>
<name>A0A1J0ADV9_9CYAN</name>
<dbReference type="Pfam" id="PF01171">
    <property type="entry name" value="ATP_bind_3"/>
    <property type="match status" value="1"/>
</dbReference>
<organism evidence="11 12">
    <name type="scientific">Gloeomargarita lithophora Alchichica-D10</name>
    <dbReference type="NCBI Taxonomy" id="1188229"/>
    <lineage>
        <taxon>Bacteria</taxon>
        <taxon>Bacillati</taxon>
        <taxon>Cyanobacteriota</taxon>
        <taxon>Cyanophyceae</taxon>
        <taxon>Gloeomargaritales</taxon>
        <taxon>Gloeomargaritaceae</taxon>
        <taxon>Gloeomargarita</taxon>
    </lineage>
</organism>
<keyword evidence="2 7" id="KW-0436">Ligase</keyword>
<evidence type="ECO:0000256" key="4">
    <source>
        <dbReference type="ARBA" id="ARBA00022741"/>
    </source>
</evidence>
<evidence type="ECO:0000259" key="9">
    <source>
        <dbReference type="Pfam" id="PF01171"/>
    </source>
</evidence>
<dbReference type="AlphaFoldDB" id="A0A1J0ADV9"/>
<feature type="binding site" evidence="7">
    <location>
        <begin position="28"/>
        <end position="33"/>
    </location>
    <ligand>
        <name>ATP</name>
        <dbReference type="ChEBI" id="CHEBI:30616"/>
    </ligand>
</feature>
<dbReference type="RefSeq" id="WP_071454593.1">
    <property type="nucleotide sequence ID" value="NZ_CP017675.1"/>
</dbReference>
<evidence type="ECO:0000259" key="10">
    <source>
        <dbReference type="Pfam" id="PF09179"/>
    </source>
</evidence>
<feature type="compositionally biased region" description="Pro residues" evidence="8">
    <location>
        <begin position="323"/>
        <end position="334"/>
    </location>
</feature>
<dbReference type="GO" id="GO:0005524">
    <property type="term" value="F:ATP binding"/>
    <property type="evidence" value="ECO:0007669"/>
    <property type="project" value="UniProtKB-UniRule"/>
</dbReference>
<evidence type="ECO:0000256" key="2">
    <source>
        <dbReference type="ARBA" id="ARBA00022598"/>
    </source>
</evidence>
<keyword evidence="5 7" id="KW-0067">ATP-binding</keyword>
<evidence type="ECO:0000313" key="11">
    <source>
        <dbReference type="EMBL" id="APB34099.1"/>
    </source>
</evidence>
<keyword evidence="1 7" id="KW-0963">Cytoplasm</keyword>
<dbReference type="InterPro" id="IPR012795">
    <property type="entry name" value="tRNA_Ile_lys_synt_N"/>
</dbReference>
<feature type="domain" description="tRNA(Ile)-lysidine/2-thiocytidine synthase N-terminal" evidence="9">
    <location>
        <begin position="23"/>
        <end position="200"/>
    </location>
</feature>
<dbReference type="GO" id="GO:0005737">
    <property type="term" value="C:cytoplasm"/>
    <property type="evidence" value="ECO:0007669"/>
    <property type="project" value="UniProtKB-SubCell"/>
</dbReference>
<evidence type="ECO:0000256" key="1">
    <source>
        <dbReference type="ARBA" id="ARBA00022490"/>
    </source>
</evidence>
<evidence type="ECO:0000256" key="3">
    <source>
        <dbReference type="ARBA" id="ARBA00022694"/>
    </source>
</evidence>
<evidence type="ECO:0000313" key="12">
    <source>
        <dbReference type="Proteomes" id="UP000180235"/>
    </source>
</evidence>
<dbReference type="HAMAP" id="MF_01161">
    <property type="entry name" value="tRNA_Ile_lys_synt"/>
    <property type="match status" value="1"/>
</dbReference>
<dbReference type="Proteomes" id="UP000180235">
    <property type="component" value="Chromosome"/>
</dbReference>
<reference evidence="11 12" key="1">
    <citation type="submission" date="2016-10" db="EMBL/GenBank/DDBJ databases">
        <title>Description of Gloeomargarita lithophora gen. nov., sp. nov., a thylakoid-bearing basal-branching cyanobacterium with intracellular carbonates, and proposal for Gloeomargaritales ord. nov.</title>
        <authorList>
            <person name="Moreira D."/>
            <person name="Tavera R."/>
            <person name="Benzerara K."/>
            <person name="Skouri-Panet F."/>
            <person name="Couradeau E."/>
            <person name="Gerard E."/>
            <person name="Loussert C."/>
            <person name="Novelo E."/>
            <person name="Zivanovic Y."/>
            <person name="Lopez-Garcia P."/>
        </authorList>
    </citation>
    <scope>NUCLEOTIDE SEQUENCE [LARGE SCALE GENOMIC DNA]</scope>
    <source>
        <strain evidence="11 12">D10</strain>
    </source>
</reference>
<comment type="catalytic activity">
    <reaction evidence="6 7">
        <text>cytidine(34) in tRNA(Ile2) + L-lysine + ATP = lysidine(34) in tRNA(Ile2) + AMP + diphosphate + H(+)</text>
        <dbReference type="Rhea" id="RHEA:43744"/>
        <dbReference type="Rhea" id="RHEA-COMP:10625"/>
        <dbReference type="Rhea" id="RHEA-COMP:10670"/>
        <dbReference type="ChEBI" id="CHEBI:15378"/>
        <dbReference type="ChEBI" id="CHEBI:30616"/>
        <dbReference type="ChEBI" id="CHEBI:32551"/>
        <dbReference type="ChEBI" id="CHEBI:33019"/>
        <dbReference type="ChEBI" id="CHEBI:82748"/>
        <dbReference type="ChEBI" id="CHEBI:83665"/>
        <dbReference type="ChEBI" id="CHEBI:456215"/>
        <dbReference type="EC" id="6.3.4.19"/>
    </reaction>
</comment>
<keyword evidence="4 7" id="KW-0547">Nucleotide-binding</keyword>
<evidence type="ECO:0000256" key="7">
    <source>
        <dbReference type="HAMAP-Rule" id="MF_01161"/>
    </source>
</evidence>
<protein>
    <recommendedName>
        <fullName evidence="7">tRNA(Ile)-lysidine synthase</fullName>
        <ecNumber evidence="7">6.3.4.19</ecNumber>
    </recommendedName>
    <alternativeName>
        <fullName evidence="7">tRNA(Ile)-2-lysyl-cytidine synthase</fullName>
    </alternativeName>
    <alternativeName>
        <fullName evidence="7">tRNA(Ile)-lysidine synthetase</fullName>
    </alternativeName>
</protein>
<dbReference type="GO" id="GO:0032267">
    <property type="term" value="F:tRNA(Ile)-lysidine synthase activity"/>
    <property type="evidence" value="ECO:0007669"/>
    <property type="project" value="UniProtKB-EC"/>
</dbReference>
<evidence type="ECO:0000256" key="6">
    <source>
        <dbReference type="ARBA" id="ARBA00048539"/>
    </source>
</evidence>
<dbReference type="SUPFAM" id="SSF52402">
    <property type="entry name" value="Adenine nucleotide alpha hydrolases-like"/>
    <property type="match status" value="1"/>
</dbReference>
<comment type="similarity">
    <text evidence="7">Belongs to the tRNA(Ile)-lysidine synthase family.</text>
</comment>
<gene>
    <name evidence="11" type="primary">mesJ</name>
    <name evidence="7" type="synonym">tilS</name>
    <name evidence="11" type="ORF">GlitD10_1773</name>
</gene>
<evidence type="ECO:0000256" key="8">
    <source>
        <dbReference type="SAM" id="MobiDB-lite"/>
    </source>
</evidence>
<dbReference type="EC" id="6.3.4.19" evidence="7"/>
<keyword evidence="12" id="KW-1185">Reference proteome</keyword>
<dbReference type="PANTHER" id="PTHR43033:SF1">
    <property type="entry name" value="TRNA(ILE)-LYSIDINE SYNTHASE-RELATED"/>
    <property type="match status" value="1"/>
</dbReference>
<feature type="region of interest" description="Disordered" evidence="8">
    <location>
        <begin position="323"/>
        <end position="342"/>
    </location>
</feature>
<dbReference type="PANTHER" id="PTHR43033">
    <property type="entry name" value="TRNA(ILE)-LYSIDINE SYNTHASE-RELATED"/>
    <property type="match status" value="1"/>
</dbReference>
<dbReference type="NCBIfam" id="TIGR02432">
    <property type="entry name" value="lysidine_TilS_N"/>
    <property type="match status" value="1"/>
</dbReference>
<evidence type="ECO:0000256" key="5">
    <source>
        <dbReference type="ARBA" id="ARBA00022840"/>
    </source>
</evidence>
<dbReference type="Pfam" id="PF09179">
    <property type="entry name" value="TilS"/>
    <property type="match status" value="1"/>
</dbReference>
<sequence length="342" mass="39280">MTVLRQVQAFLRQENVLPPQTRVLVAVSGGQDSRCLLDVLHRLQPRWDWTLGIAHCDHGWRTDSRENAHYIQNLAAQYGYPYHLAQAQNLPSQEAAARQWRYHILLKIALQYNYKIITTGHTASDRVETFLFNLWRGSGLAGLVALAPSRALKAGVGLVRPLWTVTRPQTAAYCQERGLTIWPDGTNENLDYRRNRIRRELLPYLRQHFNPQVERQLLQTLEIFTAEQQFWQGWRQGVWPQIYDPQQQRVNRQKLAPLPLALQRHVLRFFLQSHLQRAVNFQHIEQVRRLLTLGNGAQTAPLPGGQRALVRGDWLCLTPALPVPPNPTIPPPPGFDLDSPLG</sequence>
<dbReference type="Gene3D" id="3.40.50.620">
    <property type="entry name" value="HUPs"/>
    <property type="match status" value="1"/>
</dbReference>
<accession>A0A1J0ADV9</accession>
<feature type="domain" description="tRNA(Ile)-lysidine synthase substrate-binding" evidence="10">
    <location>
        <begin position="253"/>
        <end position="310"/>
    </location>
</feature>
<proteinExistence type="inferred from homology"/>
<dbReference type="SUPFAM" id="SSF82829">
    <property type="entry name" value="MesJ substrate recognition domain-like"/>
    <property type="match status" value="1"/>
</dbReference>
<dbReference type="STRING" id="1188229.GlitD10_1773"/>
<dbReference type="InterPro" id="IPR015262">
    <property type="entry name" value="tRNA_Ile_lys_synt_subst-bd"/>
</dbReference>
<keyword evidence="3 7" id="KW-0819">tRNA processing</keyword>
<comment type="subcellular location">
    <subcellularLocation>
        <location evidence="7">Cytoplasm</location>
    </subcellularLocation>
</comment>
<dbReference type="OrthoDB" id="9807403at2"/>